<organism evidence="1 2">
    <name type="scientific">Algoriphagus namhaensis</name>
    <dbReference type="NCBI Taxonomy" id="915353"/>
    <lineage>
        <taxon>Bacteria</taxon>
        <taxon>Pseudomonadati</taxon>
        <taxon>Bacteroidota</taxon>
        <taxon>Cytophagia</taxon>
        <taxon>Cytophagales</taxon>
        <taxon>Cyclobacteriaceae</taxon>
        <taxon>Algoriphagus</taxon>
    </lineage>
</organism>
<protein>
    <submittedName>
        <fullName evidence="1">Uncharacterized protein</fullName>
    </submittedName>
</protein>
<dbReference type="Proteomes" id="UP001595805">
    <property type="component" value="Unassembled WGS sequence"/>
</dbReference>
<reference evidence="2" key="1">
    <citation type="journal article" date="2019" name="Int. J. Syst. Evol. Microbiol.">
        <title>The Global Catalogue of Microorganisms (GCM) 10K type strain sequencing project: providing services to taxonomists for standard genome sequencing and annotation.</title>
        <authorList>
            <consortium name="The Broad Institute Genomics Platform"/>
            <consortium name="The Broad Institute Genome Sequencing Center for Infectious Disease"/>
            <person name="Wu L."/>
            <person name="Ma J."/>
        </authorList>
    </citation>
    <scope>NUCLEOTIDE SEQUENCE [LARGE SCALE GENOMIC DNA]</scope>
    <source>
        <strain evidence="2">CCUG 60523</strain>
    </source>
</reference>
<gene>
    <name evidence="1" type="ORF">ACFOSV_16700</name>
</gene>
<dbReference type="InterPro" id="IPR023214">
    <property type="entry name" value="HAD_sf"/>
</dbReference>
<dbReference type="Gene3D" id="3.40.50.1000">
    <property type="entry name" value="HAD superfamily/HAD-like"/>
    <property type="match status" value="1"/>
</dbReference>
<dbReference type="EMBL" id="JBHRZS010000007">
    <property type="protein sequence ID" value="MFC3881838.1"/>
    <property type="molecule type" value="Genomic_DNA"/>
</dbReference>
<proteinExistence type="predicted"/>
<dbReference type="RefSeq" id="WP_377907188.1">
    <property type="nucleotide sequence ID" value="NZ_JBHRZS010000007.1"/>
</dbReference>
<comment type="caution">
    <text evidence="1">The sequence shown here is derived from an EMBL/GenBank/DDBJ whole genome shotgun (WGS) entry which is preliminary data.</text>
</comment>
<evidence type="ECO:0000313" key="2">
    <source>
        <dbReference type="Proteomes" id="UP001595805"/>
    </source>
</evidence>
<keyword evidence="2" id="KW-1185">Reference proteome</keyword>
<dbReference type="InterPro" id="IPR036412">
    <property type="entry name" value="HAD-like_sf"/>
</dbReference>
<name>A0ABV8AV22_9BACT</name>
<evidence type="ECO:0000313" key="1">
    <source>
        <dbReference type="EMBL" id="MFC3881838.1"/>
    </source>
</evidence>
<accession>A0ABV8AV22</accession>
<sequence>MENFSPLQQVLANIKSSKSLPIVVFDLDDTLFATARRNLVIIQNFAADQGDKYPDFVKVASGLTLSDMNWSVSFALTQAGLDPNSASLTPFRNYWGSTFFTDDYVALDLPNPGAVDFVNACYQGGALIYYLTGRHIGDRGLRNGMGQGTTLSLTNRGFPFWQGRCELNLKLDKDQKDADYKADAIKSIQSLNGNVIATFDNEPHNCEVFQEHFCNAMNFWVKTTWNPSDKYKSDSLHVISDFTGWNK</sequence>
<dbReference type="SUPFAM" id="SSF56784">
    <property type="entry name" value="HAD-like"/>
    <property type="match status" value="1"/>
</dbReference>